<feature type="transmembrane region" description="Helical" evidence="1">
    <location>
        <begin position="247"/>
        <end position="267"/>
    </location>
</feature>
<proteinExistence type="predicted"/>
<evidence type="ECO:0000256" key="1">
    <source>
        <dbReference type="SAM" id="Phobius"/>
    </source>
</evidence>
<organism evidence="2 3">
    <name type="scientific">Porphyromonas cangingivalis</name>
    <dbReference type="NCBI Taxonomy" id="36874"/>
    <lineage>
        <taxon>Bacteria</taxon>
        <taxon>Pseudomonadati</taxon>
        <taxon>Bacteroidota</taxon>
        <taxon>Bacteroidia</taxon>
        <taxon>Bacteroidales</taxon>
        <taxon>Porphyromonadaceae</taxon>
        <taxon>Porphyromonas</taxon>
    </lineage>
</organism>
<dbReference type="OrthoDB" id="9759690at2"/>
<dbReference type="Proteomes" id="UP000189956">
    <property type="component" value="Unassembled WGS sequence"/>
</dbReference>
<feature type="transmembrane region" description="Helical" evidence="1">
    <location>
        <begin position="112"/>
        <end position="134"/>
    </location>
</feature>
<feature type="transmembrane region" description="Helical" evidence="1">
    <location>
        <begin position="155"/>
        <end position="172"/>
    </location>
</feature>
<reference evidence="2 3" key="1">
    <citation type="submission" date="2017-02" db="EMBL/GenBank/DDBJ databases">
        <authorList>
            <person name="Peterson S.W."/>
        </authorList>
    </citation>
    <scope>NUCLEOTIDE SEQUENCE [LARGE SCALE GENOMIC DNA]</scope>
    <source>
        <strain evidence="2 3">ATCC 700135</strain>
    </source>
</reference>
<protein>
    <recommendedName>
        <fullName evidence="4">Peptide zinc metalloprotease protein</fullName>
    </recommendedName>
</protein>
<evidence type="ECO:0008006" key="4">
    <source>
        <dbReference type="Google" id="ProtNLM"/>
    </source>
</evidence>
<accession>A0A1T4KYA4</accession>
<name>A0A1T4KYA4_PORCN</name>
<evidence type="ECO:0000313" key="3">
    <source>
        <dbReference type="Proteomes" id="UP000189956"/>
    </source>
</evidence>
<feature type="transmembrane region" description="Helical" evidence="1">
    <location>
        <begin position="361"/>
        <end position="383"/>
    </location>
</feature>
<evidence type="ECO:0000313" key="2">
    <source>
        <dbReference type="EMBL" id="SJZ47328.1"/>
    </source>
</evidence>
<feature type="transmembrane region" description="Helical" evidence="1">
    <location>
        <begin position="192"/>
        <end position="210"/>
    </location>
</feature>
<keyword evidence="1" id="KW-1133">Transmembrane helix</keyword>
<dbReference type="EMBL" id="FUWL01000006">
    <property type="protein sequence ID" value="SJZ47328.1"/>
    <property type="molecule type" value="Genomic_DNA"/>
</dbReference>
<keyword evidence="1" id="KW-0472">Membrane</keyword>
<feature type="transmembrane region" description="Helical" evidence="1">
    <location>
        <begin position="317"/>
        <end position="340"/>
    </location>
</feature>
<feature type="transmembrane region" description="Helical" evidence="1">
    <location>
        <begin position="217"/>
        <end position="241"/>
    </location>
</feature>
<sequence>MESAKNEREISVSQQKKGVWNVSYKGRYFQVNDITKHLIICIIKGLSNEDTLHSVSKKFSDIRLEHSDIDLVRKKMESIEESHICHKSAYIKFKKTLVRLEEKRCTTLLKRLSSLFDTKVVVVVMATFFSLLLLRHRDLFCVNRHELFATIKSNPFLVLLYIVISIGIIFIHEMGHAVASERYKVSPKEIGFGFYLYFPVFFTDVSRSWMATRRQRIVIDVAGFYFQIISMTILLLFSFLYTMPNHILFAIILDNLIVIIYNMNPLFRFDGYWIFSDIFGITNLRNKSYFAIAEIVLWIGAKFRQCNQREFSYPILVYLYSCISLLFVFTMVSTFVIFAFRRLVTLISMLMQNSIPSDNSIWIFLISTILLFVGVYFSSISVIQTTNTIKKYVLQLRKESSID</sequence>
<gene>
    <name evidence="2" type="ORF">SAMN02745205_00914</name>
</gene>
<keyword evidence="1" id="KW-0812">Transmembrane</keyword>
<dbReference type="RefSeq" id="WP_025837283.1">
    <property type="nucleotide sequence ID" value="NZ_FUWL01000006.1"/>
</dbReference>
<dbReference type="AlphaFoldDB" id="A0A1T4KYA4"/>